<dbReference type="Gene3D" id="3.40.50.720">
    <property type="entry name" value="NAD(P)-binding Rossmann-like Domain"/>
    <property type="match status" value="1"/>
</dbReference>
<dbReference type="RefSeq" id="WP_307806157.1">
    <property type="nucleotide sequence ID" value="NZ_JAFBBK010000001.1"/>
</dbReference>
<feature type="domain" description="Gfo/Idh/MocA-like oxidoreductase N-terminal" evidence="3">
    <location>
        <begin position="5"/>
        <end position="123"/>
    </location>
</feature>
<dbReference type="PANTHER" id="PTHR22604:SF105">
    <property type="entry name" value="TRANS-1,2-DIHYDROBENZENE-1,2-DIOL DEHYDROGENASE"/>
    <property type="match status" value="1"/>
</dbReference>
<sequence length="327" mass="34852">MTAPLRIGVLGASRIAEQAIIGPAHALGHRLVVVAARDRGRAEAFAQRYGVERVADDYDAMIGDPEVDAVYNPLANALHAEWNIRALRAGKAVLTEKPFARNAAEARAVRDVARETGGVIVEGFHYLFHPVTRRLLDIAANGTLGRLTRVEVVMAMPAPADDDPRWSLDLAGGSVMDLGCYGLHVHRLLADVAGGPPRVVSAVATERDPGVDATSTIELAFPDGAVGTVTNSMEHAEHEFTVRLTFTEGTAFAHNHIKPNTDDRVSVTDTSGTTVEHLGTRPSYEYQLEAFAARVQGGAPIPLDADDAVATMELVDAAYTAAGLPLR</sequence>
<gene>
    <name evidence="5" type="ORF">JOE42_000916</name>
</gene>
<comment type="similarity">
    <text evidence="1">Belongs to the Gfo/Idh/MocA family.</text>
</comment>
<dbReference type="Gene3D" id="3.30.360.10">
    <property type="entry name" value="Dihydrodipicolinate Reductase, domain 2"/>
    <property type="match status" value="1"/>
</dbReference>
<dbReference type="EMBL" id="JAFBBK010000001">
    <property type="protein sequence ID" value="MBM7414183.1"/>
    <property type="molecule type" value="Genomic_DNA"/>
</dbReference>
<dbReference type="InterPro" id="IPR036291">
    <property type="entry name" value="NAD(P)-bd_dom_sf"/>
</dbReference>
<accession>A0ABS2KQP7</accession>
<evidence type="ECO:0000256" key="2">
    <source>
        <dbReference type="ARBA" id="ARBA00023002"/>
    </source>
</evidence>
<evidence type="ECO:0000259" key="4">
    <source>
        <dbReference type="Pfam" id="PF22725"/>
    </source>
</evidence>
<name>A0ABS2KQP7_9NOCA</name>
<dbReference type="Pfam" id="PF01408">
    <property type="entry name" value="GFO_IDH_MocA"/>
    <property type="match status" value="1"/>
</dbReference>
<dbReference type="InterPro" id="IPR000683">
    <property type="entry name" value="Gfo/Idh/MocA-like_OxRdtase_N"/>
</dbReference>
<evidence type="ECO:0000313" key="6">
    <source>
        <dbReference type="Proteomes" id="UP000703038"/>
    </source>
</evidence>
<evidence type="ECO:0000256" key="1">
    <source>
        <dbReference type="ARBA" id="ARBA00010928"/>
    </source>
</evidence>
<dbReference type="SUPFAM" id="SSF51735">
    <property type="entry name" value="NAD(P)-binding Rossmann-fold domains"/>
    <property type="match status" value="1"/>
</dbReference>
<dbReference type="PANTHER" id="PTHR22604">
    <property type="entry name" value="OXIDOREDUCTASES"/>
    <property type="match status" value="1"/>
</dbReference>
<proteinExistence type="inferred from homology"/>
<feature type="domain" description="GFO/IDH/MocA-like oxidoreductase" evidence="4">
    <location>
        <begin position="133"/>
        <end position="251"/>
    </location>
</feature>
<reference evidence="5 6" key="1">
    <citation type="submission" date="2021-01" db="EMBL/GenBank/DDBJ databases">
        <title>Genomics of switchgrass bacterial isolates.</title>
        <authorList>
            <person name="Shade A."/>
        </authorList>
    </citation>
    <scope>NUCLEOTIDE SEQUENCE [LARGE SCALE GENOMIC DNA]</scope>
    <source>
        <strain evidence="5 6">PvP111</strain>
    </source>
</reference>
<keyword evidence="2" id="KW-0560">Oxidoreductase</keyword>
<dbReference type="Proteomes" id="UP000703038">
    <property type="component" value="Unassembled WGS sequence"/>
</dbReference>
<keyword evidence="6" id="KW-1185">Reference proteome</keyword>
<evidence type="ECO:0000313" key="5">
    <source>
        <dbReference type="EMBL" id="MBM7414183.1"/>
    </source>
</evidence>
<evidence type="ECO:0000259" key="3">
    <source>
        <dbReference type="Pfam" id="PF01408"/>
    </source>
</evidence>
<protein>
    <submittedName>
        <fullName evidence="5">Dehydrogenase</fullName>
    </submittedName>
</protein>
<dbReference type="InterPro" id="IPR055170">
    <property type="entry name" value="GFO_IDH_MocA-like_dom"/>
</dbReference>
<organism evidence="5 6">
    <name type="scientific">Rhodococcoides corynebacterioides</name>
    <dbReference type="NCBI Taxonomy" id="53972"/>
    <lineage>
        <taxon>Bacteria</taxon>
        <taxon>Bacillati</taxon>
        <taxon>Actinomycetota</taxon>
        <taxon>Actinomycetes</taxon>
        <taxon>Mycobacteriales</taxon>
        <taxon>Nocardiaceae</taxon>
        <taxon>Rhodococcoides</taxon>
    </lineage>
</organism>
<dbReference type="SUPFAM" id="SSF55347">
    <property type="entry name" value="Glyceraldehyde-3-phosphate dehydrogenase-like, C-terminal domain"/>
    <property type="match status" value="1"/>
</dbReference>
<dbReference type="InterPro" id="IPR050984">
    <property type="entry name" value="Gfo/Idh/MocA_domain"/>
</dbReference>
<comment type="caution">
    <text evidence="5">The sequence shown here is derived from an EMBL/GenBank/DDBJ whole genome shotgun (WGS) entry which is preliminary data.</text>
</comment>
<dbReference type="Pfam" id="PF22725">
    <property type="entry name" value="GFO_IDH_MocA_C3"/>
    <property type="match status" value="1"/>
</dbReference>